<dbReference type="SUPFAM" id="SSF52172">
    <property type="entry name" value="CheY-like"/>
    <property type="match status" value="1"/>
</dbReference>
<evidence type="ECO:0000313" key="7">
    <source>
        <dbReference type="Proteomes" id="UP000288197"/>
    </source>
</evidence>
<evidence type="ECO:0000256" key="4">
    <source>
        <dbReference type="ARBA" id="ARBA00023125"/>
    </source>
</evidence>
<dbReference type="Gene3D" id="3.40.50.2300">
    <property type="match status" value="1"/>
</dbReference>
<dbReference type="InterPro" id="IPR001867">
    <property type="entry name" value="OmpR/PhoB-type_DNA-bd"/>
</dbReference>
<sequence length="220" mass="25509">MDYQILLIEDEKVIAQAMTNFLIREGYGVTSVLSGEEGLEAFKNSEFHLILLDMMLPGINGEQVLKKIRQTSDIPILIISALDDELIQLDAFEQSVDDYVVKPFSMNILVHKIASLLRRVYGEQKEKIEYLQIKLVLNNYEVFFDNEIVELTAKEFEILQTMLLNPGKVYSREELLTLIWGYDYFGDSRNIDVHIKNIRKKIPIDFIKTIKGIGYKVERL</sequence>
<keyword evidence="7" id="KW-1185">Reference proteome</keyword>
<comment type="caution">
    <text evidence="6">The sequence shown here is derived from an EMBL/GenBank/DDBJ whole genome shotgun (WGS) entry which is preliminary data.</text>
</comment>
<dbReference type="InterPro" id="IPR036388">
    <property type="entry name" value="WH-like_DNA-bd_sf"/>
</dbReference>
<evidence type="ECO:0000313" key="6">
    <source>
        <dbReference type="EMBL" id="RSU04261.1"/>
    </source>
</evidence>
<dbReference type="PANTHER" id="PTHR48111:SF32">
    <property type="entry name" value="STAGE 0 SPORULATION PROTEIN A HOMOLOG"/>
    <property type="match status" value="1"/>
</dbReference>
<dbReference type="InterPro" id="IPR011006">
    <property type="entry name" value="CheY-like_superfamily"/>
</dbReference>
<dbReference type="CDD" id="cd00383">
    <property type="entry name" value="trans_reg_C"/>
    <property type="match status" value="1"/>
</dbReference>
<evidence type="ECO:0000256" key="3">
    <source>
        <dbReference type="ARBA" id="ARBA00023015"/>
    </source>
</evidence>
<evidence type="ECO:0000256" key="5">
    <source>
        <dbReference type="ARBA" id="ARBA00023163"/>
    </source>
</evidence>
<dbReference type="AlphaFoldDB" id="A0A369B5G9"/>
<dbReference type="EMBL" id="NGJX01000002">
    <property type="protein sequence ID" value="RSU04261.1"/>
    <property type="molecule type" value="Genomic_DNA"/>
</dbReference>
<proteinExistence type="predicted"/>
<dbReference type="GO" id="GO:0032993">
    <property type="term" value="C:protein-DNA complex"/>
    <property type="evidence" value="ECO:0007669"/>
    <property type="project" value="TreeGrafter"/>
</dbReference>
<dbReference type="GO" id="GO:0000156">
    <property type="term" value="F:phosphorelay response regulator activity"/>
    <property type="evidence" value="ECO:0007669"/>
    <property type="project" value="TreeGrafter"/>
</dbReference>
<evidence type="ECO:0000256" key="1">
    <source>
        <dbReference type="ARBA" id="ARBA00022553"/>
    </source>
</evidence>
<dbReference type="Pfam" id="PF00486">
    <property type="entry name" value="Trans_reg_C"/>
    <property type="match status" value="1"/>
</dbReference>
<name>A0A369B5G9_9ENTE</name>
<dbReference type="Gene3D" id="1.10.10.10">
    <property type="entry name" value="Winged helix-like DNA-binding domain superfamily/Winged helix DNA-binding domain"/>
    <property type="match status" value="1"/>
</dbReference>
<keyword evidence="4" id="KW-0238">DNA-binding</keyword>
<dbReference type="InterPro" id="IPR039420">
    <property type="entry name" value="WalR-like"/>
</dbReference>
<dbReference type="Proteomes" id="UP000288197">
    <property type="component" value="Unassembled WGS sequence"/>
</dbReference>
<dbReference type="SMART" id="SM00862">
    <property type="entry name" value="Trans_reg_C"/>
    <property type="match status" value="1"/>
</dbReference>
<dbReference type="GO" id="GO:0006355">
    <property type="term" value="P:regulation of DNA-templated transcription"/>
    <property type="evidence" value="ECO:0007669"/>
    <property type="project" value="InterPro"/>
</dbReference>
<dbReference type="SMART" id="SM00448">
    <property type="entry name" value="REC"/>
    <property type="match status" value="1"/>
</dbReference>
<dbReference type="InterPro" id="IPR001789">
    <property type="entry name" value="Sig_transdc_resp-reg_receiver"/>
</dbReference>
<dbReference type="PROSITE" id="PS51755">
    <property type="entry name" value="OMPR_PHOB"/>
    <property type="match status" value="1"/>
</dbReference>
<keyword evidence="5" id="KW-0804">Transcription</keyword>
<dbReference type="PROSITE" id="PS50110">
    <property type="entry name" value="RESPONSE_REGULATORY"/>
    <property type="match status" value="1"/>
</dbReference>
<keyword evidence="1" id="KW-0597">Phosphoprotein</keyword>
<dbReference type="CDD" id="cd17574">
    <property type="entry name" value="REC_OmpR"/>
    <property type="match status" value="1"/>
</dbReference>
<keyword evidence="3" id="KW-0805">Transcription regulation</keyword>
<dbReference type="GO" id="GO:0005829">
    <property type="term" value="C:cytosol"/>
    <property type="evidence" value="ECO:0007669"/>
    <property type="project" value="TreeGrafter"/>
</dbReference>
<protein>
    <submittedName>
        <fullName evidence="6">Uncharacterized protein</fullName>
    </submittedName>
</protein>
<dbReference type="GO" id="GO:0000976">
    <property type="term" value="F:transcription cis-regulatory region binding"/>
    <property type="evidence" value="ECO:0007669"/>
    <property type="project" value="TreeGrafter"/>
</dbReference>
<evidence type="ECO:0000256" key="2">
    <source>
        <dbReference type="ARBA" id="ARBA00023012"/>
    </source>
</evidence>
<dbReference type="PANTHER" id="PTHR48111">
    <property type="entry name" value="REGULATOR OF RPOS"/>
    <property type="match status" value="1"/>
</dbReference>
<dbReference type="GeneID" id="63145185"/>
<keyword evidence="2" id="KW-0902">Two-component regulatory system</keyword>
<dbReference type="OrthoDB" id="9790442at2"/>
<dbReference type="Pfam" id="PF00072">
    <property type="entry name" value="Response_reg"/>
    <property type="match status" value="1"/>
</dbReference>
<accession>A0A369B5G9</accession>
<reference evidence="6 7" key="1">
    <citation type="submission" date="2017-05" db="EMBL/GenBank/DDBJ databases">
        <title>Vagococcus spp. assemblies.</title>
        <authorList>
            <person name="Gulvik C.A."/>
        </authorList>
    </citation>
    <scope>NUCLEOTIDE SEQUENCE [LARGE SCALE GENOMIC DNA]</scope>
    <source>
        <strain evidence="6 7">NCFB 2497</strain>
    </source>
</reference>
<dbReference type="RefSeq" id="WP_114288518.1">
    <property type="nucleotide sequence ID" value="NZ_CP081461.1"/>
</dbReference>
<organism evidence="6 7">
    <name type="scientific">Vagococcus fluvialis</name>
    <dbReference type="NCBI Taxonomy" id="2738"/>
    <lineage>
        <taxon>Bacteria</taxon>
        <taxon>Bacillati</taxon>
        <taxon>Bacillota</taxon>
        <taxon>Bacilli</taxon>
        <taxon>Lactobacillales</taxon>
        <taxon>Enterococcaceae</taxon>
        <taxon>Vagococcus</taxon>
    </lineage>
</organism>
<gene>
    <name evidence="6" type="ORF">CBF32_02480</name>
</gene>